<evidence type="ECO:0000313" key="10">
    <source>
        <dbReference type="Proteomes" id="UP000184330"/>
    </source>
</evidence>
<dbReference type="InterPro" id="IPR002401">
    <property type="entry name" value="Cyt_P450_E_grp-I"/>
</dbReference>
<organism evidence="9 10">
    <name type="scientific">Phialocephala subalpina</name>
    <dbReference type="NCBI Taxonomy" id="576137"/>
    <lineage>
        <taxon>Eukaryota</taxon>
        <taxon>Fungi</taxon>
        <taxon>Dikarya</taxon>
        <taxon>Ascomycota</taxon>
        <taxon>Pezizomycotina</taxon>
        <taxon>Leotiomycetes</taxon>
        <taxon>Helotiales</taxon>
        <taxon>Mollisiaceae</taxon>
        <taxon>Phialocephala</taxon>
        <taxon>Phialocephala fortinii species complex</taxon>
    </lineage>
</organism>
<feature type="transmembrane region" description="Helical" evidence="8">
    <location>
        <begin position="6"/>
        <end position="25"/>
    </location>
</feature>
<keyword evidence="8" id="KW-0472">Membrane</keyword>
<dbReference type="InterPro" id="IPR050364">
    <property type="entry name" value="Cytochrome_P450_fung"/>
</dbReference>
<dbReference type="PRINTS" id="PR00463">
    <property type="entry name" value="EP450I"/>
</dbReference>
<sequence length="555" mass="63696">MTTFKSSPPLYAWLVLVIGVVFLLWKLSRVGMRPKGYPPGPPTLPIIGNLHQLPRKDLHLQFQKWTEQYGPVVSIQLGTQTLVLLGTATAVSDLLEKKSSIYSTRMDIMFREFGNELNIAFRPYDDVWRRQRKVYHVRLNAKLANNYLPYQYFETYHLLHDLLESPREYRHHVERFTISIGSTIAFGKRVQSADNPAVKTLMEWFRGTIAAGSSLVIADWWPVVRPLIRAVPFVINPIKQTLGALHQKEENLWKNLVGEAREHVKHGRFYPSLCRDMITRSGESEKDRLSEQEIWYNSGHSWAAATDTQSNSLLGFIKAMILYSDVQAEARNEIDRVVGSQRVPEWTDRPNLPYIRRCVEESLRWAPTALTGGPMPHATSKDDIYKGYYIPAGAGVMNCVWTINNDPAKFRNPREFNPLRFSEEDSAMEGFSVTQNYEKRPHNTFGAGRRICPGSHVAERTLFVTMARLLWAFEFHPKIDQFGNAVPIHRDGMTGGMIVGPEPFECDIRPRGDDKVIFIRRMYEDANTSLDVEGNYTEEFFKENWKAGEVNVRGL</sequence>
<keyword evidence="8" id="KW-1133">Transmembrane helix</keyword>
<evidence type="ECO:0000256" key="6">
    <source>
        <dbReference type="PIRSR" id="PIRSR602401-1"/>
    </source>
</evidence>
<dbReference type="STRING" id="576137.A0A1L7XSZ2"/>
<dbReference type="SUPFAM" id="SSF48264">
    <property type="entry name" value="Cytochrome P450"/>
    <property type="match status" value="1"/>
</dbReference>
<evidence type="ECO:0000256" key="3">
    <source>
        <dbReference type="ARBA" id="ARBA00023002"/>
    </source>
</evidence>
<evidence type="ECO:0000313" key="9">
    <source>
        <dbReference type="EMBL" id="CZR68166.1"/>
    </source>
</evidence>
<dbReference type="InterPro" id="IPR036396">
    <property type="entry name" value="Cyt_P450_sf"/>
</dbReference>
<dbReference type="GO" id="GO:0004497">
    <property type="term" value="F:monooxygenase activity"/>
    <property type="evidence" value="ECO:0007669"/>
    <property type="project" value="UniProtKB-KW"/>
</dbReference>
<dbReference type="InterPro" id="IPR001128">
    <property type="entry name" value="Cyt_P450"/>
</dbReference>
<dbReference type="Gene3D" id="1.10.630.10">
    <property type="entry name" value="Cytochrome P450"/>
    <property type="match status" value="1"/>
</dbReference>
<keyword evidence="5 7" id="KW-0503">Monooxygenase</keyword>
<name>A0A1L7XSZ2_9HELO</name>
<dbReference type="Proteomes" id="UP000184330">
    <property type="component" value="Unassembled WGS sequence"/>
</dbReference>
<dbReference type="Pfam" id="PF00067">
    <property type="entry name" value="p450"/>
    <property type="match status" value="1"/>
</dbReference>
<dbReference type="InterPro" id="IPR017972">
    <property type="entry name" value="Cyt_P450_CS"/>
</dbReference>
<dbReference type="EMBL" id="FJOG01000052">
    <property type="protein sequence ID" value="CZR68166.1"/>
    <property type="molecule type" value="Genomic_DNA"/>
</dbReference>
<evidence type="ECO:0000256" key="8">
    <source>
        <dbReference type="SAM" id="Phobius"/>
    </source>
</evidence>
<dbReference type="GO" id="GO:0005506">
    <property type="term" value="F:iron ion binding"/>
    <property type="evidence" value="ECO:0007669"/>
    <property type="project" value="InterPro"/>
</dbReference>
<accession>A0A1L7XSZ2</accession>
<keyword evidence="8" id="KW-0812">Transmembrane</keyword>
<comment type="cofactor">
    <cofactor evidence="6">
        <name>heme</name>
        <dbReference type="ChEBI" id="CHEBI:30413"/>
    </cofactor>
</comment>
<dbReference type="PROSITE" id="PS00086">
    <property type="entry name" value="CYTOCHROME_P450"/>
    <property type="match status" value="1"/>
</dbReference>
<evidence type="ECO:0000256" key="7">
    <source>
        <dbReference type="RuleBase" id="RU000461"/>
    </source>
</evidence>
<keyword evidence="10" id="KW-1185">Reference proteome</keyword>
<evidence type="ECO:0000256" key="4">
    <source>
        <dbReference type="ARBA" id="ARBA00023004"/>
    </source>
</evidence>
<reference evidence="9 10" key="1">
    <citation type="submission" date="2016-03" db="EMBL/GenBank/DDBJ databases">
        <authorList>
            <person name="Ploux O."/>
        </authorList>
    </citation>
    <scope>NUCLEOTIDE SEQUENCE [LARGE SCALE GENOMIC DNA]</scope>
    <source>
        <strain evidence="9 10">UAMH 11012</strain>
    </source>
</reference>
<proteinExistence type="inferred from homology"/>
<evidence type="ECO:0000256" key="5">
    <source>
        <dbReference type="ARBA" id="ARBA00023033"/>
    </source>
</evidence>
<keyword evidence="3 7" id="KW-0560">Oxidoreductase</keyword>
<dbReference type="PANTHER" id="PTHR46300:SF2">
    <property type="entry name" value="CYTOCHROME P450 MONOOXYGENASE ALNH-RELATED"/>
    <property type="match status" value="1"/>
</dbReference>
<dbReference type="CDD" id="cd11065">
    <property type="entry name" value="CYP64-like"/>
    <property type="match status" value="1"/>
</dbReference>
<dbReference type="AlphaFoldDB" id="A0A1L7XSZ2"/>
<comment type="similarity">
    <text evidence="1 7">Belongs to the cytochrome P450 family.</text>
</comment>
<evidence type="ECO:0000256" key="2">
    <source>
        <dbReference type="ARBA" id="ARBA00022723"/>
    </source>
</evidence>
<keyword evidence="2 6" id="KW-0479">Metal-binding</keyword>
<gene>
    <name evidence="9" type="ORF">PAC_18065</name>
</gene>
<feature type="binding site" description="axial binding residue" evidence="6">
    <location>
        <position position="452"/>
    </location>
    <ligand>
        <name>heme</name>
        <dbReference type="ChEBI" id="CHEBI:30413"/>
    </ligand>
    <ligandPart>
        <name>Fe</name>
        <dbReference type="ChEBI" id="CHEBI:18248"/>
    </ligandPart>
</feature>
<dbReference type="OrthoDB" id="1103324at2759"/>
<evidence type="ECO:0000256" key="1">
    <source>
        <dbReference type="ARBA" id="ARBA00010617"/>
    </source>
</evidence>
<protein>
    <submittedName>
        <fullName evidence="9">Related to O-methylsterigmatocystin oxidoreductase</fullName>
    </submittedName>
</protein>
<dbReference type="GO" id="GO:0020037">
    <property type="term" value="F:heme binding"/>
    <property type="evidence" value="ECO:0007669"/>
    <property type="project" value="InterPro"/>
</dbReference>
<dbReference type="PANTHER" id="PTHR46300">
    <property type="entry name" value="P450, PUTATIVE (EUROFUNG)-RELATED-RELATED"/>
    <property type="match status" value="1"/>
</dbReference>
<keyword evidence="6 7" id="KW-0349">Heme</keyword>
<dbReference type="GO" id="GO:0016705">
    <property type="term" value="F:oxidoreductase activity, acting on paired donors, with incorporation or reduction of molecular oxygen"/>
    <property type="evidence" value="ECO:0007669"/>
    <property type="project" value="InterPro"/>
</dbReference>
<keyword evidence="4 6" id="KW-0408">Iron</keyword>